<feature type="compositionally biased region" description="Basic and acidic residues" evidence="1">
    <location>
        <begin position="153"/>
        <end position="164"/>
    </location>
</feature>
<protein>
    <submittedName>
        <fullName evidence="2">DgyrCDS14279</fullName>
    </submittedName>
</protein>
<evidence type="ECO:0000313" key="2">
    <source>
        <dbReference type="EMBL" id="CAD5126107.1"/>
    </source>
</evidence>
<dbReference type="EMBL" id="CAJFCJ010000032">
    <property type="protein sequence ID" value="CAD5126107.1"/>
    <property type="molecule type" value="Genomic_DNA"/>
</dbReference>
<reference evidence="2 3" key="1">
    <citation type="submission" date="2020-08" db="EMBL/GenBank/DDBJ databases">
        <authorList>
            <person name="Hejnol A."/>
        </authorList>
    </citation>
    <scope>NUCLEOTIDE SEQUENCE [LARGE SCALE GENOMIC DNA]</scope>
</reference>
<feature type="region of interest" description="Disordered" evidence="1">
    <location>
        <begin position="1"/>
        <end position="88"/>
    </location>
</feature>
<comment type="caution">
    <text evidence="2">The sequence shown here is derived from an EMBL/GenBank/DDBJ whole genome shotgun (WGS) entry which is preliminary data.</text>
</comment>
<dbReference type="OrthoDB" id="5876637at2759"/>
<accession>A0A7I8WDI5</accession>
<evidence type="ECO:0000313" key="3">
    <source>
        <dbReference type="Proteomes" id="UP000549394"/>
    </source>
</evidence>
<dbReference type="PANTHER" id="PTHR21838:SF2">
    <property type="entry name" value="COILED-COIL DOMAIN-CONTAINING PROTEIN 137"/>
    <property type="match status" value="1"/>
</dbReference>
<name>A0A7I8WDI5_9ANNE</name>
<proteinExistence type="predicted"/>
<dbReference type="GO" id="GO:0005634">
    <property type="term" value="C:nucleus"/>
    <property type="evidence" value="ECO:0007669"/>
    <property type="project" value="TreeGrafter"/>
</dbReference>
<feature type="compositionally biased region" description="Basic and acidic residues" evidence="1">
    <location>
        <begin position="63"/>
        <end position="72"/>
    </location>
</feature>
<keyword evidence="3" id="KW-1185">Reference proteome</keyword>
<feature type="compositionally biased region" description="Basic residues" evidence="1">
    <location>
        <begin position="23"/>
        <end position="36"/>
    </location>
</feature>
<feature type="compositionally biased region" description="Basic residues" evidence="1">
    <location>
        <begin position="1"/>
        <end position="14"/>
    </location>
</feature>
<organism evidence="2 3">
    <name type="scientific">Dimorphilus gyrociliatus</name>
    <dbReference type="NCBI Taxonomy" id="2664684"/>
    <lineage>
        <taxon>Eukaryota</taxon>
        <taxon>Metazoa</taxon>
        <taxon>Spiralia</taxon>
        <taxon>Lophotrochozoa</taxon>
        <taxon>Annelida</taxon>
        <taxon>Polychaeta</taxon>
        <taxon>Polychaeta incertae sedis</taxon>
        <taxon>Dinophilidae</taxon>
        <taxon>Dimorphilus</taxon>
    </lineage>
</organism>
<gene>
    <name evidence="2" type="ORF">DGYR_LOCUS13384</name>
</gene>
<sequence>MKKKKTNNKKKIDKTKKVDNKKRIGKPQKSQRHKKIKNMDPDSQETNAKKKRGSKQINEVPDMEQKAPRSLKDLFAFKNAPDKRKKKTKAEIEYGVTLKGMTKPVATPKSFKQKKKETDAAFMRRVNKETEAALNIAKFNEKFNVDLLNMKKGSKDSPLKPISEKRKRRLKVLTERKKQKKLAKKQKRLEKD</sequence>
<dbReference type="InterPro" id="IPR026680">
    <property type="entry name" value="CCDC137"/>
</dbReference>
<feature type="region of interest" description="Disordered" evidence="1">
    <location>
        <begin position="151"/>
        <end position="192"/>
    </location>
</feature>
<evidence type="ECO:0000256" key="1">
    <source>
        <dbReference type="SAM" id="MobiDB-lite"/>
    </source>
</evidence>
<feature type="compositionally biased region" description="Basic residues" evidence="1">
    <location>
        <begin position="165"/>
        <end position="192"/>
    </location>
</feature>
<dbReference type="PANTHER" id="PTHR21838">
    <property type="entry name" value="COILED-COIL DOMAIN-CONTAINING PROTEIN 137"/>
    <property type="match status" value="1"/>
</dbReference>
<dbReference type="Proteomes" id="UP000549394">
    <property type="component" value="Unassembled WGS sequence"/>
</dbReference>
<dbReference type="AlphaFoldDB" id="A0A7I8WDI5"/>